<evidence type="ECO:0000313" key="1">
    <source>
        <dbReference type="EMBL" id="KPV49202.1"/>
    </source>
</evidence>
<feature type="non-terminal residue" evidence="1">
    <location>
        <position position="75"/>
    </location>
</feature>
<evidence type="ECO:0000313" key="2">
    <source>
        <dbReference type="Proteomes" id="UP000050509"/>
    </source>
</evidence>
<dbReference type="Proteomes" id="UP000050509">
    <property type="component" value="Unassembled WGS sequence"/>
</dbReference>
<organism evidence="1 2">
    <name type="scientific">Kouleothrix aurantiaca</name>
    <dbReference type="NCBI Taxonomy" id="186479"/>
    <lineage>
        <taxon>Bacteria</taxon>
        <taxon>Bacillati</taxon>
        <taxon>Chloroflexota</taxon>
        <taxon>Chloroflexia</taxon>
        <taxon>Chloroflexales</taxon>
        <taxon>Roseiflexineae</taxon>
        <taxon>Roseiflexaceae</taxon>
        <taxon>Kouleothrix</taxon>
    </lineage>
</organism>
<comment type="caution">
    <text evidence="1">The sequence shown here is derived from an EMBL/GenBank/DDBJ whole genome shotgun (WGS) entry which is preliminary data.</text>
</comment>
<keyword evidence="2" id="KW-1185">Reference proteome</keyword>
<accession>A0A0P9EYA6</accession>
<protein>
    <submittedName>
        <fullName evidence="1">Uncharacterized protein</fullName>
    </submittedName>
</protein>
<proteinExistence type="predicted"/>
<name>A0A0P9EYA6_9CHLR</name>
<gene>
    <name evidence="1" type="ORF">SE17_33965</name>
</gene>
<sequence length="75" mass="7963">MPVPKRGSLDWLLGRLSRLLATATDALEREYPDGVEAWQQEIGAQLARYHTAAYLAGSGAAALSDAAHTAVLADL</sequence>
<reference evidence="1 2" key="1">
    <citation type="submission" date="2015-09" db="EMBL/GenBank/DDBJ databases">
        <title>Draft genome sequence of Kouleothrix aurantiaca JCM 19913.</title>
        <authorList>
            <person name="Hemp J."/>
        </authorList>
    </citation>
    <scope>NUCLEOTIDE SEQUENCE [LARGE SCALE GENOMIC DNA]</scope>
    <source>
        <strain evidence="1 2">COM-B</strain>
    </source>
</reference>
<dbReference type="EMBL" id="LJCR01002126">
    <property type="protein sequence ID" value="KPV49202.1"/>
    <property type="molecule type" value="Genomic_DNA"/>
</dbReference>
<dbReference type="AlphaFoldDB" id="A0A0P9EYA6"/>